<gene>
    <name evidence="2" type="ORF">SAMN04488498_11350</name>
</gene>
<proteinExistence type="predicted"/>
<keyword evidence="3" id="KW-1185">Reference proteome</keyword>
<keyword evidence="1" id="KW-0732">Signal</keyword>
<accession>A0A1I4CKB7</accession>
<dbReference type="PROSITE" id="PS51257">
    <property type="entry name" value="PROKAR_LIPOPROTEIN"/>
    <property type="match status" value="1"/>
</dbReference>
<dbReference type="Pfam" id="PF13557">
    <property type="entry name" value="Phenol_MetA_deg"/>
    <property type="match status" value="1"/>
</dbReference>
<sequence length="316" mass="33878">MTRSVSCLYAAAIAFAAAACAQEAKATEAVAGRYIPGAYAGPGAGIVPPMPGAYWAMANVYYNGSAGTNVPFGDNQIALGLKADIWNTVLAGVYVPNLDLPGNWTYAVQGSLPIGWTKAEADVGRFETVQDVTGIGDIAITPILLGWHNEAFNRFFSASLTVTAPTGEWEKGDIAFIGLNYWTFTPAIAFTYLVPEHGLDLSASLGVDINTKNTDTDYYSGAMAHLDLSVTKNVTKELAFGAVAGFLYQFEDDRSTFADANNGFKGRSIGLGPLVNYKAKFGENTEIDFKLKWVHEVSVENRMKGNAIFFNVAGKF</sequence>
<dbReference type="OrthoDB" id="7372889at2"/>
<protein>
    <submittedName>
        <fullName evidence="2">Uncharacterized conserved protein</fullName>
    </submittedName>
</protein>
<feature type="chain" id="PRO_5009302587" evidence="1">
    <location>
        <begin position="22"/>
        <end position="316"/>
    </location>
</feature>
<name>A0A1I4CKB7_9HYPH</name>
<feature type="signal peptide" evidence="1">
    <location>
        <begin position="1"/>
        <end position="21"/>
    </location>
</feature>
<organism evidence="2 3">
    <name type="scientific">Neomesorhizobium albiziae</name>
    <dbReference type="NCBI Taxonomy" id="335020"/>
    <lineage>
        <taxon>Bacteria</taxon>
        <taxon>Pseudomonadati</taxon>
        <taxon>Pseudomonadota</taxon>
        <taxon>Alphaproteobacteria</taxon>
        <taxon>Hyphomicrobiales</taxon>
        <taxon>Phyllobacteriaceae</taxon>
        <taxon>Neomesorhizobium</taxon>
    </lineage>
</organism>
<dbReference type="EMBL" id="FOSL01000013">
    <property type="protein sequence ID" value="SFK80516.1"/>
    <property type="molecule type" value="Genomic_DNA"/>
</dbReference>
<dbReference type="Proteomes" id="UP000323300">
    <property type="component" value="Unassembled WGS sequence"/>
</dbReference>
<dbReference type="AlphaFoldDB" id="A0A1I4CKB7"/>
<reference evidence="2 3" key="1">
    <citation type="submission" date="2016-10" db="EMBL/GenBank/DDBJ databases">
        <authorList>
            <person name="Varghese N."/>
            <person name="Submissions S."/>
        </authorList>
    </citation>
    <scope>NUCLEOTIDE SEQUENCE [LARGE SCALE GENOMIC DNA]</scope>
    <source>
        <strain evidence="2 3">DSM 21822</strain>
    </source>
</reference>
<evidence type="ECO:0000313" key="3">
    <source>
        <dbReference type="Proteomes" id="UP000323300"/>
    </source>
</evidence>
<evidence type="ECO:0000313" key="2">
    <source>
        <dbReference type="EMBL" id="SFK80516.1"/>
    </source>
</evidence>
<evidence type="ECO:0000256" key="1">
    <source>
        <dbReference type="SAM" id="SignalP"/>
    </source>
</evidence>
<dbReference type="InterPro" id="IPR025737">
    <property type="entry name" value="FApF"/>
</dbReference>